<gene>
    <name evidence="1" type="ORF">ACH5RR_016835</name>
</gene>
<dbReference type="Proteomes" id="UP001630127">
    <property type="component" value="Unassembled WGS sequence"/>
</dbReference>
<dbReference type="EMBL" id="JBJUIK010000007">
    <property type="protein sequence ID" value="KAL3524001.1"/>
    <property type="molecule type" value="Genomic_DNA"/>
</dbReference>
<sequence length="113" mass="13013">MQISTFRWFSRCAIAGWKIRLTDVTIQVELPFRGGASKKTVEWFNFRILSDVHLVVSTGYTYLYSCNTCFCKHCSVALLFTQLLFANHALCSLEFLIMFLDTVLLKILYVVSV</sequence>
<keyword evidence="2" id="KW-1185">Reference proteome</keyword>
<evidence type="ECO:0000313" key="2">
    <source>
        <dbReference type="Proteomes" id="UP001630127"/>
    </source>
</evidence>
<organism evidence="1 2">
    <name type="scientific">Cinchona calisaya</name>
    <dbReference type="NCBI Taxonomy" id="153742"/>
    <lineage>
        <taxon>Eukaryota</taxon>
        <taxon>Viridiplantae</taxon>
        <taxon>Streptophyta</taxon>
        <taxon>Embryophyta</taxon>
        <taxon>Tracheophyta</taxon>
        <taxon>Spermatophyta</taxon>
        <taxon>Magnoliopsida</taxon>
        <taxon>eudicotyledons</taxon>
        <taxon>Gunneridae</taxon>
        <taxon>Pentapetalae</taxon>
        <taxon>asterids</taxon>
        <taxon>lamiids</taxon>
        <taxon>Gentianales</taxon>
        <taxon>Rubiaceae</taxon>
        <taxon>Cinchonoideae</taxon>
        <taxon>Cinchoneae</taxon>
        <taxon>Cinchona</taxon>
    </lineage>
</organism>
<protein>
    <submittedName>
        <fullName evidence="1">Uncharacterized protein</fullName>
    </submittedName>
</protein>
<proteinExistence type="predicted"/>
<evidence type="ECO:0000313" key="1">
    <source>
        <dbReference type="EMBL" id="KAL3524001.1"/>
    </source>
</evidence>
<dbReference type="AlphaFoldDB" id="A0ABD2ZX39"/>
<comment type="caution">
    <text evidence="1">The sequence shown here is derived from an EMBL/GenBank/DDBJ whole genome shotgun (WGS) entry which is preliminary data.</text>
</comment>
<accession>A0ABD2ZX39</accession>
<reference evidence="1 2" key="1">
    <citation type="submission" date="2024-11" db="EMBL/GenBank/DDBJ databases">
        <title>A near-complete genome assembly of Cinchona calisaya.</title>
        <authorList>
            <person name="Lian D.C."/>
            <person name="Zhao X.W."/>
            <person name="Wei L."/>
        </authorList>
    </citation>
    <scope>NUCLEOTIDE SEQUENCE [LARGE SCALE GENOMIC DNA]</scope>
    <source>
        <tissue evidence="1">Nenye</tissue>
    </source>
</reference>
<name>A0ABD2ZX39_9GENT</name>